<dbReference type="UniPathway" id="UPA00196"/>
<dbReference type="PANTHER" id="PTHR15231:SF1">
    <property type="entry name" value="PHOSPHATIDYLINOSITOL N-ACETYLGLUCOSAMINYLTRANSFERASE SUBUNIT H"/>
    <property type="match status" value="1"/>
</dbReference>
<comment type="caution">
    <text evidence="4">The sequence shown here is derived from an EMBL/GenBank/DDBJ whole genome shotgun (WGS) entry which is preliminary data.</text>
</comment>
<sequence>MQDIGIQVNTRYWTGRSTCKFIHRMKIQDIIINEGITLWQVKPYLAILIKDHDKMNIVFENLLPRLNPDLIVTYRGARQLLFPNDKT</sequence>
<dbReference type="InterPro" id="IPR044215">
    <property type="entry name" value="PIG-H"/>
</dbReference>
<gene>
    <name evidence="4" type="ORF">DM01DRAFT_1340430</name>
</gene>
<name>A0A1X2G3X8_9FUNG</name>
<dbReference type="Pfam" id="PF10181">
    <property type="entry name" value="PIG-H"/>
    <property type="match status" value="1"/>
</dbReference>
<keyword evidence="5" id="KW-1185">Reference proteome</keyword>
<dbReference type="EMBL" id="MCGT01000049">
    <property type="protein sequence ID" value="ORX44241.1"/>
    <property type="molecule type" value="Genomic_DNA"/>
</dbReference>
<dbReference type="AlphaFoldDB" id="A0A1X2G3X8"/>
<dbReference type="STRING" id="101127.A0A1X2G3X8"/>
<evidence type="ECO:0000259" key="3">
    <source>
        <dbReference type="Pfam" id="PF10181"/>
    </source>
</evidence>
<feature type="domain" description="Phosphatidylinositol N-acetylglucosaminyltransferase subunit H conserved" evidence="3">
    <location>
        <begin position="1"/>
        <end position="60"/>
    </location>
</feature>
<proteinExistence type="inferred from homology"/>
<evidence type="ECO:0000256" key="1">
    <source>
        <dbReference type="ARBA" id="ARBA00004687"/>
    </source>
</evidence>
<protein>
    <recommendedName>
        <fullName evidence="3">Phosphatidylinositol N-acetylglucosaminyltransferase subunit H conserved domain-containing protein</fullName>
    </recommendedName>
</protein>
<dbReference type="GO" id="GO:0006506">
    <property type="term" value="P:GPI anchor biosynthetic process"/>
    <property type="evidence" value="ECO:0007669"/>
    <property type="project" value="UniProtKB-UniPathway"/>
</dbReference>
<organism evidence="4 5">
    <name type="scientific">Hesseltinella vesiculosa</name>
    <dbReference type="NCBI Taxonomy" id="101127"/>
    <lineage>
        <taxon>Eukaryota</taxon>
        <taxon>Fungi</taxon>
        <taxon>Fungi incertae sedis</taxon>
        <taxon>Mucoromycota</taxon>
        <taxon>Mucoromycotina</taxon>
        <taxon>Mucoromycetes</taxon>
        <taxon>Mucorales</taxon>
        <taxon>Cunninghamellaceae</taxon>
        <taxon>Hesseltinella</taxon>
    </lineage>
</organism>
<evidence type="ECO:0000313" key="4">
    <source>
        <dbReference type="EMBL" id="ORX44241.1"/>
    </source>
</evidence>
<evidence type="ECO:0000256" key="2">
    <source>
        <dbReference type="ARBA" id="ARBA00009610"/>
    </source>
</evidence>
<comment type="similarity">
    <text evidence="2">Belongs to the PIGH family.</text>
</comment>
<evidence type="ECO:0000313" key="5">
    <source>
        <dbReference type="Proteomes" id="UP000242146"/>
    </source>
</evidence>
<accession>A0A1X2G3X8</accession>
<dbReference type="InterPro" id="IPR019328">
    <property type="entry name" value="PIGH-H_dom"/>
</dbReference>
<comment type="pathway">
    <text evidence="1">Glycolipid biosynthesis; glycosylphosphatidylinositol-anchor biosynthesis.</text>
</comment>
<reference evidence="4 5" key="1">
    <citation type="submission" date="2016-07" db="EMBL/GenBank/DDBJ databases">
        <title>Pervasive Adenine N6-methylation of Active Genes in Fungi.</title>
        <authorList>
            <consortium name="DOE Joint Genome Institute"/>
            <person name="Mondo S.J."/>
            <person name="Dannebaum R.O."/>
            <person name="Kuo R.C."/>
            <person name="Labutti K."/>
            <person name="Haridas S."/>
            <person name="Kuo A."/>
            <person name="Salamov A."/>
            <person name="Ahrendt S.R."/>
            <person name="Lipzen A."/>
            <person name="Sullivan W."/>
            <person name="Andreopoulos W.B."/>
            <person name="Clum A."/>
            <person name="Lindquist E."/>
            <person name="Daum C."/>
            <person name="Ramamoorthy G.K."/>
            <person name="Gryganskyi A."/>
            <person name="Culley D."/>
            <person name="Magnuson J.K."/>
            <person name="James T.Y."/>
            <person name="O'Malley M.A."/>
            <person name="Stajich J.E."/>
            <person name="Spatafora J.W."/>
            <person name="Visel A."/>
            <person name="Grigoriev I.V."/>
        </authorList>
    </citation>
    <scope>NUCLEOTIDE SEQUENCE [LARGE SCALE GENOMIC DNA]</scope>
    <source>
        <strain evidence="4 5">NRRL 3301</strain>
    </source>
</reference>
<dbReference type="OrthoDB" id="6256716at2759"/>
<dbReference type="PANTHER" id="PTHR15231">
    <property type="entry name" value="PHOSPHATIDYLINOSITOL N-ACETYLGLUCOSAMINYLTRANSFERASE SUBUNIT H"/>
    <property type="match status" value="1"/>
</dbReference>
<dbReference type="Proteomes" id="UP000242146">
    <property type="component" value="Unassembled WGS sequence"/>
</dbReference>
<dbReference type="GO" id="GO:0000506">
    <property type="term" value="C:glycosylphosphatidylinositol-N-acetylglucosaminyltransferase (GPI-GnT) complex"/>
    <property type="evidence" value="ECO:0007669"/>
    <property type="project" value="InterPro"/>
</dbReference>